<organism evidence="1 2">
    <name type="scientific">Crassostrea virginica</name>
    <name type="common">Eastern oyster</name>
    <dbReference type="NCBI Taxonomy" id="6565"/>
    <lineage>
        <taxon>Eukaryota</taxon>
        <taxon>Metazoa</taxon>
        <taxon>Spiralia</taxon>
        <taxon>Lophotrochozoa</taxon>
        <taxon>Mollusca</taxon>
        <taxon>Bivalvia</taxon>
        <taxon>Autobranchia</taxon>
        <taxon>Pteriomorphia</taxon>
        <taxon>Ostreida</taxon>
        <taxon>Ostreoidea</taxon>
        <taxon>Ostreidae</taxon>
        <taxon>Crassostrea</taxon>
    </lineage>
</organism>
<dbReference type="PANTHER" id="PTHR36159">
    <property type="entry name" value="PROTEIN CBG23766"/>
    <property type="match status" value="1"/>
</dbReference>
<dbReference type="GeneID" id="111116538"/>
<reference evidence="2" key="1">
    <citation type="submission" date="2025-08" db="UniProtKB">
        <authorList>
            <consortium name="RefSeq"/>
        </authorList>
    </citation>
    <scope>IDENTIFICATION</scope>
    <source>
        <tissue evidence="2">Whole sample</tissue>
    </source>
</reference>
<dbReference type="AlphaFoldDB" id="A0A8B8C6A9"/>
<sequence>MSFLSDKITEIGLPAELSLFSVPPNQVAVEKIYFAEYRPVSAFNAEDAPIEISIPGQGSEYIDLRRSRLYAKCRIVKADGTSLAAQEKVGIINVPLQSLWSQVDTYMNGKLVSLNTSYYPWKAYLKLLLSSGREASDSQLQSQLFYLDDAEMDDGNAYGGTNGGLAQRYEHTKLSKIFDLEGPLYEDIFRLDKYLLNGVDINLKLYRNRAPFMIMSAEASPNYKLELLDVSFKACMIKVDSGVLINHAEILKETTTKYPLVRTEVKMNTCPKGSGSFIWQNVWSNNLPTKAYFAFISQAAVNGSYVKNIFNFQNLAEDIALYVNGESLPARPMKIDTDKNRNHVTAFVNLFEVCDKWNKDAGLKITRTKFAEGYAVYAFSLAPSDLGEEYLNLVRQGSVRLEIKFTANTTETLNCLAYAEFPALIEIDQSRDIKYTRV</sequence>
<name>A0A8B8C6A9_CRAVI</name>
<dbReference type="RefSeq" id="XP_022311242.1">
    <property type="nucleotide sequence ID" value="XM_022455534.1"/>
</dbReference>
<keyword evidence="1" id="KW-1185">Reference proteome</keyword>
<dbReference type="Proteomes" id="UP000694844">
    <property type="component" value="Chromosome 10"/>
</dbReference>
<dbReference type="OrthoDB" id="6134518at2759"/>
<accession>A0A8B8C6A9</accession>
<proteinExistence type="predicted"/>
<evidence type="ECO:0000313" key="1">
    <source>
        <dbReference type="Proteomes" id="UP000694844"/>
    </source>
</evidence>
<gene>
    <name evidence="2" type="primary">LOC111116538</name>
</gene>
<dbReference type="KEGG" id="cvn:111116538"/>
<dbReference type="PANTHER" id="PTHR36159:SF1">
    <property type="entry name" value="RETROVIRUS-RELATED POL POLYPROTEIN FROM TRANSPOSON 412-LIKE PROTEIN"/>
    <property type="match status" value="1"/>
</dbReference>
<protein>
    <submittedName>
        <fullName evidence="2">Uncharacterized protein F54H12.2-like</fullName>
    </submittedName>
</protein>
<evidence type="ECO:0000313" key="2">
    <source>
        <dbReference type="RefSeq" id="XP_022311242.1"/>
    </source>
</evidence>